<feature type="compositionally biased region" description="Low complexity" evidence="8">
    <location>
        <begin position="137"/>
        <end position="158"/>
    </location>
</feature>
<keyword evidence="3" id="KW-0963">Cytoplasm</keyword>
<feature type="region of interest" description="Disordered" evidence="8">
    <location>
        <begin position="1"/>
        <end position="291"/>
    </location>
</feature>
<evidence type="ECO:0000256" key="5">
    <source>
        <dbReference type="ARBA" id="ARBA00023054"/>
    </source>
</evidence>
<dbReference type="GO" id="GO:0005737">
    <property type="term" value="C:cytoplasm"/>
    <property type="evidence" value="ECO:0007669"/>
    <property type="project" value="TreeGrafter"/>
</dbReference>
<evidence type="ECO:0000256" key="8">
    <source>
        <dbReference type="SAM" id="MobiDB-lite"/>
    </source>
</evidence>
<evidence type="ECO:0000313" key="10">
    <source>
        <dbReference type="EMBL" id="KAF7232837.1"/>
    </source>
</evidence>
<feature type="compositionally biased region" description="Polar residues" evidence="8">
    <location>
        <begin position="233"/>
        <end position="267"/>
    </location>
</feature>
<evidence type="ECO:0000256" key="4">
    <source>
        <dbReference type="ARBA" id="ARBA00022553"/>
    </source>
</evidence>
<gene>
    <name evidence="10" type="ORF">EG68_08935</name>
</gene>
<dbReference type="EMBL" id="JTDE01021507">
    <property type="protein sequence ID" value="KAF7232837.1"/>
    <property type="molecule type" value="Genomic_DNA"/>
</dbReference>
<keyword evidence="4" id="KW-0597">Phosphoprotein</keyword>
<comment type="subcellular location">
    <subcellularLocation>
        <location evidence="1">Cytoplasm</location>
        <location evidence="1">Cytoskeleton</location>
    </subcellularLocation>
</comment>
<dbReference type="FunFam" id="1.20.5.1700:FF:000001">
    <property type="entry name" value="Transforming acidic coiled-coil-containing protein 1 isoform 2"/>
    <property type="match status" value="1"/>
</dbReference>
<evidence type="ECO:0000256" key="6">
    <source>
        <dbReference type="ARBA" id="ARBA00023212"/>
    </source>
</evidence>
<feature type="coiled-coil region" evidence="7">
    <location>
        <begin position="338"/>
        <end position="471"/>
    </location>
</feature>
<dbReference type="InterPro" id="IPR007707">
    <property type="entry name" value="TACC_C"/>
</dbReference>
<comment type="similarity">
    <text evidence="2">Belongs to the TACC family.</text>
</comment>
<dbReference type="Gene3D" id="1.20.5.1700">
    <property type="match status" value="1"/>
</dbReference>
<keyword evidence="5 7" id="KW-0175">Coiled coil</keyword>
<evidence type="ECO:0000313" key="11">
    <source>
        <dbReference type="Proteomes" id="UP000822476"/>
    </source>
</evidence>
<dbReference type="PANTHER" id="PTHR13924:SF10">
    <property type="entry name" value="TRANSFORMING ACIDIC COILED-COIL PROTEIN, ISOFORM K"/>
    <property type="match status" value="1"/>
</dbReference>
<dbReference type="GO" id="GO:0005856">
    <property type="term" value="C:cytoskeleton"/>
    <property type="evidence" value="ECO:0007669"/>
    <property type="project" value="UniProtKB-SubCell"/>
</dbReference>
<proteinExistence type="inferred from homology"/>
<reference evidence="10" key="1">
    <citation type="submission" date="2019-07" db="EMBL/GenBank/DDBJ databases">
        <title>Annotation for the trematode Paragonimus miyazaki's.</title>
        <authorList>
            <person name="Choi Y.-J."/>
        </authorList>
    </citation>
    <scope>NUCLEOTIDE SEQUENCE</scope>
    <source>
        <strain evidence="10">Japan</strain>
    </source>
</reference>
<feature type="compositionally biased region" description="Polar residues" evidence="8">
    <location>
        <begin position="1"/>
        <end position="13"/>
    </location>
</feature>
<keyword evidence="11" id="KW-1185">Reference proteome</keyword>
<dbReference type="AlphaFoldDB" id="A0A8S9YEH9"/>
<name>A0A8S9YEH9_9TREM</name>
<organism evidence="10 11">
    <name type="scientific">Paragonimus skrjabini miyazakii</name>
    <dbReference type="NCBI Taxonomy" id="59628"/>
    <lineage>
        <taxon>Eukaryota</taxon>
        <taxon>Metazoa</taxon>
        <taxon>Spiralia</taxon>
        <taxon>Lophotrochozoa</taxon>
        <taxon>Platyhelminthes</taxon>
        <taxon>Trematoda</taxon>
        <taxon>Digenea</taxon>
        <taxon>Plagiorchiida</taxon>
        <taxon>Troglotremata</taxon>
        <taxon>Troglotrematidae</taxon>
        <taxon>Paragonimus</taxon>
    </lineage>
</organism>
<accession>A0A8S9YEH9</accession>
<sequence>AAITETDSPTSPGKYNINWDEIDESFNPFGPKAGPLTTKPPLAKTHSKAAAASKADKTKTIRNSKEPIKLPSSSQDAPMDHQPLTNQGAYDVNDDELGPTLDPFGKSRPRLPPKSPSKVSSKGDGTSDEFSSNQSHSPAKLPSKSNASPSASSTNSKKQPMSLNESYLPNGNGLPQGSTGTAANHNGIPRTTSSSNPGAPPSPSELAEALELVARVSNLHSDGDESDDRKLSTDNVTHPSTLTVQPSQNFERIDSSTRPASPAQSGPLSRPSMDGESNSCSKTSAPVTVDEVSALRQERDELMKTIDEMRRCISEYDRSLQHMIEEKSQGQAQVNVSVADLIAERDQAVEEVATIEKAFGDLHRRFEKSKQVIESFKQNEESLKRSIEEYKNLLQRQENKYLALKKHAEEKLLKVSQDTEAAKQEAESNTARLQAALRMLELQNKGLEAQLEQKKQENAELTKICEELLNKYSGAG</sequence>
<protein>
    <recommendedName>
        <fullName evidence="9">Transforming acidic coiled-coil-containing protein C-terminal domain-containing protein</fullName>
    </recommendedName>
</protein>
<dbReference type="OrthoDB" id="10255048at2759"/>
<feature type="domain" description="Transforming acidic coiled-coil-containing protein C-terminal" evidence="9">
    <location>
        <begin position="289"/>
        <end position="468"/>
    </location>
</feature>
<dbReference type="InterPro" id="IPR039915">
    <property type="entry name" value="TACC"/>
</dbReference>
<evidence type="ECO:0000256" key="7">
    <source>
        <dbReference type="SAM" id="Coils"/>
    </source>
</evidence>
<feature type="non-terminal residue" evidence="10">
    <location>
        <position position="1"/>
    </location>
</feature>
<feature type="compositionally biased region" description="Polar residues" evidence="8">
    <location>
        <begin position="159"/>
        <end position="192"/>
    </location>
</feature>
<dbReference type="Pfam" id="PF05010">
    <property type="entry name" value="TACC_C"/>
    <property type="match status" value="1"/>
</dbReference>
<evidence type="ECO:0000256" key="3">
    <source>
        <dbReference type="ARBA" id="ARBA00022490"/>
    </source>
</evidence>
<evidence type="ECO:0000259" key="9">
    <source>
        <dbReference type="Pfam" id="PF05010"/>
    </source>
</evidence>
<keyword evidence="6" id="KW-0206">Cytoskeleton</keyword>
<evidence type="ECO:0000256" key="1">
    <source>
        <dbReference type="ARBA" id="ARBA00004245"/>
    </source>
</evidence>
<dbReference type="Proteomes" id="UP000822476">
    <property type="component" value="Unassembled WGS sequence"/>
</dbReference>
<feature type="compositionally biased region" description="Basic and acidic residues" evidence="8">
    <location>
        <begin position="221"/>
        <end position="232"/>
    </location>
</feature>
<feature type="compositionally biased region" description="Polar residues" evidence="8">
    <location>
        <begin position="275"/>
        <end position="286"/>
    </location>
</feature>
<feature type="compositionally biased region" description="Basic and acidic residues" evidence="8">
    <location>
        <begin position="54"/>
        <end position="68"/>
    </location>
</feature>
<dbReference type="PANTHER" id="PTHR13924">
    <property type="entry name" value="TRANSFORMING ACIDIC COILED-COIL CONTAINING PROTEIN 1/2"/>
    <property type="match status" value="1"/>
</dbReference>
<comment type="caution">
    <text evidence="10">The sequence shown here is derived from an EMBL/GenBank/DDBJ whole genome shotgun (WGS) entry which is preliminary data.</text>
</comment>
<dbReference type="GO" id="GO:0007052">
    <property type="term" value="P:mitotic spindle organization"/>
    <property type="evidence" value="ECO:0007669"/>
    <property type="project" value="InterPro"/>
</dbReference>
<evidence type="ECO:0000256" key="2">
    <source>
        <dbReference type="ARBA" id="ARBA00009423"/>
    </source>
</evidence>